<comment type="similarity">
    <text evidence="1">Belongs to the SCO1/2 family.</text>
</comment>
<feature type="binding site" evidence="3">
    <location>
        <position position="81"/>
    </location>
    <ligand>
        <name>Cu cation</name>
        <dbReference type="ChEBI" id="CHEBI:23378"/>
    </ligand>
</feature>
<keyword evidence="5" id="KW-0732">Signal</keyword>
<evidence type="ECO:0000256" key="2">
    <source>
        <dbReference type="ARBA" id="ARBA00023008"/>
    </source>
</evidence>
<organism evidence="7 8">
    <name type="scientific">Paralysiella testudinis</name>
    <dbReference type="NCBI Taxonomy" id="2809020"/>
    <lineage>
        <taxon>Bacteria</taxon>
        <taxon>Pseudomonadati</taxon>
        <taxon>Pseudomonadota</taxon>
        <taxon>Betaproteobacteria</taxon>
        <taxon>Neisseriales</taxon>
        <taxon>Neisseriaceae</taxon>
        <taxon>Paralysiella</taxon>
    </lineage>
</organism>
<dbReference type="FunFam" id="3.40.30.10:FF:000013">
    <property type="entry name" value="Blast:Protein SCO1 homolog, mitochondrial"/>
    <property type="match status" value="1"/>
</dbReference>
<dbReference type="InterPro" id="IPR003782">
    <property type="entry name" value="SCO1/SenC"/>
</dbReference>
<evidence type="ECO:0000256" key="1">
    <source>
        <dbReference type="ARBA" id="ARBA00010996"/>
    </source>
</evidence>
<evidence type="ECO:0000259" key="6">
    <source>
        <dbReference type="PROSITE" id="PS51352"/>
    </source>
</evidence>
<dbReference type="Pfam" id="PF02630">
    <property type="entry name" value="SCO1-SenC"/>
    <property type="match status" value="1"/>
</dbReference>
<dbReference type="RefSeq" id="WP_230340508.1">
    <property type="nucleotide sequence ID" value="NZ_CP069798.1"/>
</dbReference>
<dbReference type="SUPFAM" id="SSF52833">
    <property type="entry name" value="Thioredoxin-like"/>
    <property type="match status" value="1"/>
</dbReference>
<dbReference type="CDD" id="cd02968">
    <property type="entry name" value="SCO"/>
    <property type="match status" value="1"/>
</dbReference>
<keyword evidence="8" id="KW-1185">Reference proteome</keyword>
<dbReference type="GO" id="GO:0046872">
    <property type="term" value="F:metal ion binding"/>
    <property type="evidence" value="ECO:0007669"/>
    <property type="project" value="UniProtKB-KW"/>
</dbReference>
<dbReference type="PANTHER" id="PTHR12151:SF25">
    <property type="entry name" value="LINALOOL DEHYDRATASE_ISOMERASE DOMAIN-CONTAINING PROTEIN"/>
    <property type="match status" value="1"/>
</dbReference>
<evidence type="ECO:0000313" key="8">
    <source>
        <dbReference type="Proteomes" id="UP000653156"/>
    </source>
</evidence>
<keyword evidence="4" id="KW-1015">Disulfide bond</keyword>
<gene>
    <name evidence="7" type="ORF">JQU52_02555</name>
</gene>
<dbReference type="AlphaFoldDB" id="A0A892ZI59"/>
<accession>A0A892ZI59</accession>
<sequence>MGLLATALLAACSPAAETAVPASAAVTTASAPTAAAQLYGSDIRAEQIGGDFTLMDHHGKPVKLSDFKGKVVALVFGYTHCPDVCPTNLLTFAEALKQLGPQAEAVQVLFISVDPERDTPALLAQYVPVFNPTFIGLTTDAANQGALSLVKQQYRIVSQKVPRGDDGHYLVDHSAGNYLIDKNGHAAVYEPHGQTAAQLAHDLKILLE</sequence>
<keyword evidence="2 3" id="KW-0186">Copper</keyword>
<feature type="binding site" evidence="3">
    <location>
        <position position="85"/>
    </location>
    <ligand>
        <name>Cu cation</name>
        <dbReference type="ChEBI" id="CHEBI:23378"/>
    </ligand>
</feature>
<dbReference type="Gene3D" id="3.40.30.10">
    <property type="entry name" value="Glutaredoxin"/>
    <property type="match status" value="1"/>
</dbReference>
<dbReference type="PANTHER" id="PTHR12151">
    <property type="entry name" value="ELECTRON TRANSPORT PROTIN SCO1/SENC FAMILY MEMBER"/>
    <property type="match status" value="1"/>
</dbReference>
<keyword evidence="3" id="KW-0479">Metal-binding</keyword>
<feature type="domain" description="Thioredoxin" evidence="6">
    <location>
        <begin position="43"/>
        <end position="208"/>
    </location>
</feature>
<protein>
    <submittedName>
        <fullName evidence="7">SCO family protein</fullName>
    </submittedName>
</protein>
<reference evidence="7" key="1">
    <citation type="submission" date="2021-02" db="EMBL/GenBank/DDBJ databases">
        <title>Neisseriaceae sp. 26B isolated from the cloaca of a Common Toad-headed Turtle (Mesoclemmys nasuta).</title>
        <authorList>
            <person name="Spergser J."/>
            <person name="Busse H.-J."/>
        </authorList>
    </citation>
    <scope>NUCLEOTIDE SEQUENCE</scope>
    <source>
        <strain evidence="7">26B</strain>
    </source>
</reference>
<feature type="disulfide bond" description="Redox-active" evidence="4">
    <location>
        <begin position="81"/>
        <end position="85"/>
    </location>
</feature>
<dbReference type="KEGG" id="ptes:JQU52_02555"/>
<dbReference type="Proteomes" id="UP000653156">
    <property type="component" value="Chromosome"/>
</dbReference>
<feature type="binding site" evidence="3">
    <location>
        <position position="173"/>
    </location>
    <ligand>
        <name>Cu cation</name>
        <dbReference type="ChEBI" id="CHEBI:23378"/>
    </ligand>
</feature>
<evidence type="ECO:0000256" key="3">
    <source>
        <dbReference type="PIRSR" id="PIRSR603782-1"/>
    </source>
</evidence>
<dbReference type="InterPro" id="IPR036249">
    <property type="entry name" value="Thioredoxin-like_sf"/>
</dbReference>
<proteinExistence type="inferred from homology"/>
<evidence type="ECO:0000256" key="4">
    <source>
        <dbReference type="PIRSR" id="PIRSR603782-2"/>
    </source>
</evidence>
<name>A0A892ZI59_9NEIS</name>
<dbReference type="PROSITE" id="PS51352">
    <property type="entry name" value="THIOREDOXIN_2"/>
    <property type="match status" value="1"/>
</dbReference>
<evidence type="ECO:0000256" key="5">
    <source>
        <dbReference type="SAM" id="SignalP"/>
    </source>
</evidence>
<feature type="chain" id="PRO_5034010547" evidence="5">
    <location>
        <begin position="19"/>
        <end position="208"/>
    </location>
</feature>
<evidence type="ECO:0000313" key="7">
    <source>
        <dbReference type="EMBL" id="QRQ83245.1"/>
    </source>
</evidence>
<dbReference type="InterPro" id="IPR013766">
    <property type="entry name" value="Thioredoxin_domain"/>
</dbReference>
<dbReference type="EMBL" id="CP069798">
    <property type="protein sequence ID" value="QRQ83245.1"/>
    <property type="molecule type" value="Genomic_DNA"/>
</dbReference>
<feature type="signal peptide" evidence="5">
    <location>
        <begin position="1"/>
        <end position="18"/>
    </location>
</feature>